<dbReference type="CDD" id="cd03364">
    <property type="entry name" value="TOPRIM_DnaG_primases"/>
    <property type="match status" value="1"/>
</dbReference>
<dbReference type="Pfam" id="PF13155">
    <property type="entry name" value="Toprim_2"/>
    <property type="match status" value="1"/>
</dbReference>
<reference evidence="8 9" key="1">
    <citation type="submission" date="2019-11" db="EMBL/GenBank/DDBJ databases">
        <title>Whole-genome sequence of a the green, strictly anaerobic photosynthetic bacterium Heliobacillus mobilis DSM 6151.</title>
        <authorList>
            <person name="Kyndt J.A."/>
            <person name="Meyer T.E."/>
        </authorList>
    </citation>
    <scope>NUCLEOTIDE SEQUENCE [LARGE SCALE GENOMIC DNA]</scope>
    <source>
        <strain evidence="8 9">DSM 6151</strain>
    </source>
</reference>
<dbReference type="SUPFAM" id="SSF56731">
    <property type="entry name" value="DNA primase core"/>
    <property type="match status" value="1"/>
</dbReference>
<dbReference type="InterPro" id="IPR006171">
    <property type="entry name" value="TOPRIM_dom"/>
</dbReference>
<dbReference type="GO" id="GO:0008270">
    <property type="term" value="F:zinc ion binding"/>
    <property type="evidence" value="ECO:0007669"/>
    <property type="project" value="InterPro"/>
</dbReference>
<evidence type="ECO:0000313" key="9">
    <source>
        <dbReference type="Proteomes" id="UP000430670"/>
    </source>
</evidence>
<keyword evidence="3" id="KW-0808">Transferase</keyword>
<dbReference type="GO" id="GO:0006269">
    <property type="term" value="P:DNA replication, synthesis of primer"/>
    <property type="evidence" value="ECO:0007669"/>
    <property type="project" value="UniProtKB-KW"/>
</dbReference>
<dbReference type="GO" id="GO:0003677">
    <property type="term" value="F:DNA binding"/>
    <property type="evidence" value="ECO:0007669"/>
    <property type="project" value="InterPro"/>
</dbReference>
<evidence type="ECO:0000256" key="2">
    <source>
        <dbReference type="ARBA" id="ARBA00022515"/>
    </source>
</evidence>
<dbReference type="PANTHER" id="PTHR30313">
    <property type="entry name" value="DNA PRIMASE"/>
    <property type="match status" value="1"/>
</dbReference>
<comment type="caution">
    <text evidence="8">The sequence shown here is derived from an EMBL/GenBank/DDBJ whole genome shotgun (WGS) entry which is preliminary data.</text>
</comment>
<keyword evidence="6" id="KW-0804">Transcription</keyword>
<dbReference type="PROSITE" id="PS50880">
    <property type="entry name" value="TOPRIM"/>
    <property type="match status" value="1"/>
</dbReference>
<keyword evidence="5" id="KW-0235">DNA replication</keyword>
<dbReference type="SMART" id="SM00493">
    <property type="entry name" value="TOPRIM"/>
    <property type="match status" value="1"/>
</dbReference>
<evidence type="ECO:0000259" key="7">
    <source>
        <dbReference type="PROSITE" id="PS50880"/>
    </source>
</evidence>
<dbReference type="InterPro" id="IPR034151">
    <property type="entry name" value="TOPRIM_DnaG_bac"/>
</dbReference>
<protein>
    <submittedName>
        <fullName evidence="8">Toprim domain-containing protein</fullName>
    </submittedName>
</protein>
<dbReference type="GO" id="GO:0005737">
    <property type="term" value="C:cytoplasm"/>
    <property type="evidence" value="ECO:0007669"/>
    <property type="project" value="TreeGrafter"/>
</dbReference>
<dbReference type="Proteomes" id="UP000430670">
    <property type="component" value="Unassembled WGS sequence"/>
</dbReference>
<dbReference type="PANTHER" id="PTHR30313:SF2">
    <property type="entry name" value="DNA PRIMASE"/>
    <property type="match status" value="1"/>
</dbReference>
<keyword evidence="1" id="KW-0240">DNA-directed RNA polymerase</keyword>
<feature type="domain" description="Toprim" evidence="7">
    <location>
        <begin position="207"/>
        <end position="289"/>
    </location>
</feature>
<dbReference type="InterPro" id="IPR036977">
    <property type="entry name" value="DNA_primase_Znf_CHC2"/>
</dbReference>
<dbReference type="EMBL" id="WNKU01000035">
    <property type="protein sequence ID" value="MTV50775.1"/>
    <property type="molecule type" value="Genomic_DNA"/>
</dbReference>
<dbReference type="GO" id="GO:0016779">
    <property type="term" value="F:nucleotidyltransferase activity"/>
    <property type="evidence" value="ECO:0007669"/>
    <property type="project" value="UniProtKB-KW"/>
</dbReference>
<sequence length="317" mass="36756">MITVHGFMFDVDVVSELQFYDWVQPRWVHNRLLACSPFRPERHPSFAVRLDTGVWIDSGSDDETWRKGSFVKLLSYLRNETIPETEEYLLSKYFQYLNSDSLELSFSLALVPGQRNYLSPDVLKPFMYRHPYLLKERGIEEDSQRMFRIGYSKSSKAITLPWFNKTGRLVNVKFRSVTDKRFWYHRKGLPVRDYLYGLQLVHQRKEQIAFLVESEIDAITLWQAGYAAVALGGANMSSRQRELLIHSPVEELVIATDNDQAGARIAESVANELNGLMFIKKINLPSYAKDVNDVSSDDLHNICSRYTDPIQSFLPFH</sequence>
<proteinExistence type="predicted"/>
<keyword evidence="2" id="KW-0639">Primosome</keyword>
<keyword evidence="9" id="KW-1185">Reference proteome</keyword>
<dbReference type="GO" id="GO:0000428">
    <property type="term" value="C:DNA-directed RNA polymerase complex"/>
    <property type="evidence" value="ECO:0007669"/>
    <property type="project" value="UniProtKB-KW"/>
</dbReference>
<organism evidence="8 9">
    <name type="scientific">Heliobacterium mobile</name>
    <name type="common">Heliobacillus mobilis</name>
    <dbReference type="NCBI Taxonomy" id="28064"/>
    <lineage>
        <taxon>Bacteria</taxon>
        <taxon>Bacillati</taxon>
        <taxon>Bacillota</taxon>
        <taxon>Clostridia</taxon>
        <taxon>Eubacteriales</taxon>
        <taxon>Heliobacteriaceae</taxon>
        <taxon>Heliobacterium</taxon>
    </lineage>
</organism>
<dbReference type="RefSeq" id="WP_155477855.1">
    <property type="nucleotide sequence ID" value="NZ_WNKU01000035.1"/>
</dbReference>
<name>A0A6I3SQ03_HELMO</name>
<accession>A0A6I3SQ03</accession>
<dbReference type="SUPFAM" id="SSF57783">
    <property type="entry name" value="Zinc beta-ribbon"/>
    <property type="match status" value="1"/>
</dbReference>
<gene>
    <name evidence="8" type="ORF">GJ688_17730</name>
</gene>
<dbReference type="OrthoDB" id="9775547at2"/>
<dbReference type="GO" id="GO:1990077">
    <property type="term" value="C:primosome complex"/>
    <property type="evidence" value="ECO:0007669"/>
    <property type="project" value="UniProtKB-KW"/>
</dbReference>
<evidence type="ECO:0000313" key="8">
    <source>
        <dbReference type="EMBL" id="MTV50775.1"/>
    </source>
</evidence>
<dbReference type="Gene3D" id="3.90.580.10">
    <property type="entry name" value="Zinc finger, CHC2-type domain"/>
    <property type="match status" value="1"/>
</dbReference>
<dbReference type="Gene3D" id="3.40.1360.10">
    <property type="match status" value="1"/>
</dbReference>
<keyword evidence="4" id="KW-0548">Nucleotidyltransferase</keyword>
<evidence type="ECO:0000256" key="4">
    <source>
        <dbReference type="ARBA" id="ARBA00022695"/>
    </source>
</evidence>
<dbReference type="InterPro" id="IPR050219">
    <property type="entry name" value="DnaG_primase"/>
</dbReference>
<evidence type="ECO:0000256" key="1">
    <source>
        <dbReference type="ARBA" id="ARBA00022478"/>
    </source>
</evidence>
<dbReference type="AlphaFoldDB" id="A0A6I3SQ03"/>
<evidence type="ECO:0000256" key="6">
    <source>
        <dbReference type="ARBA" id="ARBA00023163"/>
    </source>
</evidence>
<evidence type="ECO:0000256" key="5">
    <source>
        <dbReference type="ARBA" id="ARBA00022705"/>
    </source>
</evidence>
<evidence type="ECO:0000256" key="3">
    <source>
        <dbReference type="ARBA" id="ARBA00022679"/>
    </source>
</evidence>